<keyword evidence="4 7" id="KW-0378">Hydrolase</keyword>
<dbReference type="PANTHER" id="PTHR43250">
    <property type="entry name" value="EXODEOXYRIBONUCLEASE III"/>
    <property type="match status" value="1"/>
</dbReference>
<dbReference type="RefSeq" id="WP_260904396.1">
    <property type="nucleotide sequence ID" value="NZ_JAOCZP010000004.1"/>
</dbReference>
<dbReference type="NCBIfam" id="TIGR00633">
    <property type="entry name" value="xth"/>
    <property type="match status" value="1"/>
</dbReference>
<dbReference type="NCBIfam" id="TIGR00195">
    <property type="entry name" value="exoDNase_III"/>
    <property type="match status" value="1"/>
</dbReference>
<dbReference type="Gene3D" id="3.60.10.10">
    <property type="entry name" value="Endonuclease/exonuclease/phosphatase"/>
    <property type="match status" value="1"/>
</dbReference>
<dbReference type="EC" id="3.1.11.2" evidence="7"/>
<evidence type="ECO:0000256" key="5">
    <source>
        <dbReference type="ARBA" id="ARBA00022842"/>
    </source>
</evidence>
<dbReference type="PANTHER" id="PTHR43250:SF2">
    <property type="entry name" value="EXODEOXYRIBONUCLEASE III"/>
    <property type="match status" value="1"/>
</dbReference>
<dbReference type="InterPro" id="IPR020847">
    <property type="entry name" value="AP_endonuclease_F1_BS"/>
</dbReference>
<gene>
    <name evidence="7" type="primary">xth</name>
    <name evidence="7" type="ORF">N5A92_15565</name>
</gene>
<dbReference type="InterPro" id="IPR005135">
    <property type="entry name" value="Endo/exonuclease/phosphatase"/>
</dbReference>
<evidence type="ECO:0000256" key="2">
    <source>
        <dbReference type="ARBA" id="ARBA00007092"/>
    </source>
</evidence>
<dbReference type="PROSITE" id="PS51435">
    <property type="entry name" value="AP_NUCLEASE_F1_4"/>
    <property type="match status" value="1"/>
</dbReference>
<keyword evidence="8" id="KW-1185">Reference proteome</keyword>
<dbReference type="PROSITE" id="PS00726">
    <property type="entry name" value="AP_NUCLEASE_F1_1"/>
    <property type="match status" value="1"/>
</dbReference>
<evidence type="ECO:0000313" key="7">
    <source>
        <dbReference type="EMBL" id="MCT7376452.1"/>
    </source>
</evidence>
<evidence type="ECO:0000256" key="1">
    <source>
        <dbReference type="ARBA" id="ARBA00001946"/>
    </source>
</evidence>
<dbReference type="Pfam" id="PF03372">
    <property type="entry name" value="Exo_endo_phos"/>
    <property type="match status" value="1"/>
</dbReference>
<reference evidence="7 8" key="1">
    <citation type="submission" date="2022-09" db="EMBL/GenBank/DDBJ databases">
        <title>Chelativorans salina sp. nov., a novel slightly halophilic bacterium isolated from a saline lake sediment enrichment.</title>
        <authorList>
            <person name="Gao L."/>
            <person name="Fang B.-Z."/>
            <person name="Li W.-J."/>
        </authorList>
    </citation>
    <scope>NUCLEOTIDE SEQUENCE [LARGE SCALE GENOMIC DNA]</scope>
    <source>
        <strain evidence="7 8">EGI FJ00035</strain>
    </source>
</reference>
<protein>
    <submittedName>
        <fullName evidence="7">Exodeoxyribonuclease III</fullName>
        <ecNumber evidence="7">3.1.11.2</ecNumber>
    </submittedName>
</protein>
<evidence type="ECO:0000256" key="3">
    <source>
        <dbReference type="ARBA" id="ARBA00022723"/>
    </source>
</evidence>
<evidence type="ECO:0000313" key="8">
    <source>
        <dbReference type="Proteomes" id="UP001320831"/>
    </source>
</evidence>
<keyword evidence="5" id="KW-0460">Magnesium</keyword>
<dbReference type="InterPro" id="IPR004808">
    <property type="entry name" value="AP_endonuc_1"/>
</dbReference>
<comment type="cofactor">
    <cofactor evidence="1">
        <name>Mg(2+)</name>
        <dbReference type="ChEBI" id="CHEBI:18420"/>
    </cofactor>
</comment>
<organism evidence="7 8">
    <name type="scientific">Chelativorans salis</name>
    <dbReference type="NCBI Taxonomy" id="2978478"/>
    <lineage>
        <taxon>Bacteria</taxon>
        <taxon>Pseudomonadati</taxon>
        <taxon>Pseudomonadota</taxon>
        <taxon>Alphaproteobacteria</taxon>
        <taxon>Hyphomicrobiales</taxon>
        <taxon>Phyllobacteriaceae</taxon>
        <taxon>Chelativorans</taxon>
    </lineage>
</organism>
<sequence length="266" mass="30582">MPLKIATWNINSVRLRLPLVQRFLEEHQPDVLCLQETKCPDDQFPLAAFRKLGYAHIEIHGQKGYHGVATISRRPMQLVEKRGFCGIVDSRHVSTVLDVDGRRVLLHNFYVPAGGDEPDPEINTKFRHKLDFIEEMHAVRPAEEADTATVLVGDLNIAPLETDVWSHKQLLNVVSHTPVETEGLDNLRDKGGWVDLMRRHVPPEEKLFTWWSYRAKDWEVSDRGRRLDHIWASANLAPALQRIEVLREARNWERPSDHVPVIAELG</sequence>
<proteinExistence type="inferred from homology"/>
<comment type="caution">
    <text evidence="7">The sequence shown here is derived from an EMBL/GenBank/DDBJ whole genome shotgun (WGS) entry which is preliminary data.</text>
</comment>
<dbReference type="GO" id="GO:0008311">
    <property type="term" value="F:double-stranded DNA 3'-5' DNA exonuclease activity"/>
    <property type="evidence" value="ECO:0007669"/>
    <property type="project" value="UniProtKB-EC"/>
</dbReference>
<dbReference type="CDD" id="cd09086">
    <property type="entry name" value="ExoIII-like_AP-endo"/>
    <property type="match status" value="1"/>
</dbReference>
<accession>A0ABT2LRI6</accession>
<comment type="similarity">
    <text evidence="2">Belongs to the DNA repair enzymes AP/ExoA family.</text>
</comment>
<evidence type="ECO:0000256" key="4">
    <source>
        <dbReference type="ARBA" id="ARBA00022801"/>
    </source>
</evidence>
<dbReference type="SUPFAM" id="SSF56219">
    <property type="entry name" value="DNase I-like"/>
    <property type="match status" value="1"/>
</dbReference>
<keyword evidence="3" id="KW-0479">Metal-binding</keyword>
<evidence type="ECO:0000259" key="6">
    <source>
        <dbReference type="Pfam" id="PF03372"/>
    </source>
</evidence>
<feature type="domain" description="Endonuclease/exonuclease/phosphatase" evidence="6">
    <location>
        <begin position="6"/>
        <end position="258"/>
    </location>
</feature>
<name>A0ABT2LRI6_9HYPH</name>
<dbReference type="InterPro" id="IPR036691">
    <property type="entry name" value="Endo/exonu/phosph_ase_sf"/>
</dbReference>
<dbReference type="InterPro" id="IPR037493">
    <property type="entry name" value="ExoIII-like"/>
</dbReference>
<dbReference type="Proteomes" id="UP001320831">
    <property type="component" value="Unassembled WGS sequence"/>
</dbReference>
<dbReference type="EMBL" id="JAOCZP010000004">
    <property type="protein sequence ID" value="MCT7376452.1"/>
    <property type="molecule type" value="Genomic_DNA"/>
</dbReference>